<evidence type="ECO:0000256" key="1">
    <source>
        <dbReference type="SAM" id="SignalP"/>
    </source>
</evidence>
<name>A0AAD8UYC2_9PEZI</name>
<dbReference type="AlphaFoldDB" id="A0AAD8UYC2"/>
<organism evidence="2 3">
    <name type="scientific">Colletotrichum navitas</name>
    <dbReference type="NCBI Taxonomy" id="681940"/>
    <lineage>
        <taxon>Eukaryota</taxon>
        <taxon>Fungi</taxon>
        <taxon>Dikarya</taxon>
        <taxon>Ascomycota</taxon>
        <taxon>Pezizomycotina</taxon>
        <taxon>Sordariomycetes</taxon>
        <taxon>Hypocreomycetidae</taxon>
        <taxon>Glomerellales</taxon>
        <taxon>Glomerellaceae</taxon>
        <taxon>Colletotrichum</taxon>
        <taxon>Colletotrichum graminicola species complex</taxon>
    </lineage>
</organism>
<evidence type="ECO:0000313" key="3">
    <source>
        <dbReference type="Proteomes" id="UP001230504"/>
    </source>
</evidence>
<gene>
    <name evidence="2" type="ORF">LY79DRAFT_121023</name>
</gene>
<reference evidence="2" key="1">
    <citation type="submission" date="2021-06" db="EMBL/GenBank/DDBJ databases">
        <title>Comparative genomics, transcriptomics and evolutionary studies reveal genomic signatures of adaptation to plant cell wall in hemibiotrophic fungi.</title>
        <authorList>
            <consortium name="DOE Joint Genome Institute"/>
            <person name="Baroncelli R."/>
            <person name="Diaz J.F."/>
            <person name="Benocci T."/>
            <person name="Peng M."/>
            <person name="Battaglia E."/>
            <person name="Haridas S."/>
            <person name="Andreopoulos W."/>
            <person name="Labutti K."/>
            <person name="Pangilinan J."/>
            <person name="Floch G.L."/>
            <person name="Makela M.R."/>
            <person name="Henrissat B."/>
            <person name="Grigoriev I.V."/>
            <person name="Crouch J.A."/>
            <person name="De Vries R.P."/>
            <person name="Sukno S.A."/>
            <person name="Thon M.R."/>
        </authorList>
    </citation>
    <scope>NUCLEOTIDE SEQUENCE</scope>
    <source>
        <strain evidence="2">CBS 125086</strain>
    </source>
</reference>
<dbReference type="EMBL" id="JAHLJV010000178">
    <property type="protein sequence ID" value="KAK1565910.1"/>
    <property type="molecule type" value="Genomic_DNA"/>
</dbReference>
<dbReference type="GeneID" id="85435020"/>
<feature type="chain" id="PRO_5042244762" evidence="1">
    <location>
        <begin position="19"/>
        <end position="111"/>
    </location>
</feature>
<comment type="caution">
    <text evidence="2">The sequence shown here is derived from an EMBL/GenBank/DDBJ whole genome shotgun (WGS) entry which is preliminary data.</text>
</comment>
<sequence>MVSAKIFAAAVLVASALALPTPTDSGVSSHGLAARAYLVQYPEEDNAAKVNKRAYLVQYPEEDNAAKVNKRAYLVQYPEEDNAAKVNKRAYLVQYPEEDNASQAATLQESE</sequence>
<evidence type="ECO:0000313" key="2">
    <source>
        <dbReference type="EMBL" id="KAK1565910.1"/>
    </source>
</evidence>
<keyword evidence="3" id="KW-1185">Reference proteome</keyword>
<proteinExistence type="predicted"/>
<feature type="signal peptide" evidence="1">
    <location>
        <begin position="1"/>
        <end position="18"/>
    </location>
</feature>
<accession>A0AAD8UYC2</accession>
<protein>
    <submittedName>
        <fullName evidence="2">Uncharacterized protein</fullName>
    </submittedName>
</protein>
<dbReference type="Proteomes" id="UP001230504">
    <property type="component" value="Unassembled WGS sequence"/>
</dbReference>
<dbReference type="RefSeq" id="XP_060407161.1">
    <property type="nucleotide sequence ID" value="XM_060550780.1"/>
</dbReference>
<keyword evidence="1" id="KW-0732">Signal</keyword>